<evidence type="ECO:0000256" key="3">
    <source>
        <dbReference type="ARBA" id="ARBA00022692"/>
    </source>
</evidence>
<keyword evidence="9 10" id="KW-0807">Transducer</keyword>
<evidence type="ECO:0000259" key="12">
    <source>
        <dbReference type="PROSITE" id="PS50262"/>
    </source>
</evidence>
<dbReference type="SUPFAM" id="SSF81321">
    <property type="entry name" value="Family A G protein-coupled receptor-like"/>
    <property type="match status" value="1"/>
</dbReference>
<dbReference type="PRINTS" id="PR00237">
    <property type="entry name" value="GPCRRHODOPSN"/>
</dbReference>
<evidence type="ECO:0000256" key="4">
    <source>
        <dbReference type="ARBA" id="ARBA00022989"/>
    </source>
</evidence>
<reference evidence="13" key="2">
    <citation type="submission" date="2022-06" db="UniProtKB">
        <authorList>
            <consortium name="EnsemblMetazoa"/>
        </authorList>
    </citation>
    <scope>IDENTIFICATION</scope>
</reference>
<dbReference type="Pfam" id="PF00001">
    <property type="entry name" value="7tm_1"/>
    <property type="match status" value="2"/>
</dbReference>
<evidence type="ECO:0000313" key="13">
    <source>
        <dbReference type="EnsemblMetazoa" id="OVOC6565.1"/>
    </source>
</evidence>
<dbReference type="EnsemblMetazoa" id="OVOC6565.1">
    <property type="protein sequence ID" value="OVOC6565.1"/>
    <property type="gene ID" value="WBGene00243374"/>
</dbReference>
<keyword evidence="3 10" id="KW-0812">Transmembrane</keyword>
<proteinExistence type="inferred from homology"/>
<keyword evidence="6 11" id="KW-0472">Membrane</keyword>
<dbReference type="EMBL" id="CMVM020000177">
    <property type="status" value="NOT_ANNOTATED_CDS"/>
    <property type="molecule type" value="Genomic_DNA"/>
</dbReference>
<comment type="similarity">
    <text evidence="10">Belongs to the G-protein coupled receptor 1 family.</text>
</comment>
<evidence type="ECO:0000256" key="8">
    <source>
        <dbReference type="ARBA" id="ARBA00023170"/>
    </source>
</evidence>
<evidence type="ECO:0000256" key="11">
    <source>
        <dbReference type="SAM" id="Phobius"/>
    </source>
</evidence>
<evidence type="ECO:0000256" key="9">
    <source>
        <dbReference type="ARBA" id="ARBA00023224"/>
    </source>
</evidence>
<feature type="transmembrane region" description="Helical" evidence="11">
    <location>
        <begin position="102"/>
        <end position="121"/>
    </location>
</feature>
<dbReference type="PANTHER" id="PTHR24248:SF125">
    <property type="entry name" value="DOPAMINE D2-LIKE RECEPTOR"/>
    <property type="match status" value="1"/>
</dbReference>
<dbReference type="AlphaFoldDB" id="A0A8R1TWW8"/>
<organism evidence="13 14">
    <name type="scientific">Onchocerca volvulus</name>
    <dbReference type="NCBI Taxonomy" id="6282"/>
    <lineage>
        <taxon>Eukaryota</taxon>
        <taxon>Metazoa</taxon>
        <taxon>Ecdysozoa</taxon>
        <taxon>Nematoda</taxon>
        <taxon>Chromadorea</taxon>
        <taxon>Rhabditida</taxon>
        <taxon>Spirurina</taxon>
        <taxon>Spiruromorpha</taxon>
        <taxon>Filarioidea</taxon>
        <taxon>Onchocercidae</taxon>
        <taxon>Onchocerca</taxon>
    </lineage>
</organism>
<feature type="transmembrane region" description="Helical" evidence="11">
    <location>
        <begin position="573"/>
        <end position="595"/>
    </location>
</feature>
<protein>
    <submittedName>
        <fullName evidence="13">G_PROTEIN_RECEP_F1_2 domain-containing protein</fullName>
    </submittedName>
</protein>
<name>A0A8R1TWW8_ONCVO</name>
<keyword evidence="14" id="KW-1185">Reference proteome</keyword>
<keyword evidence="5 10" id="KW-0297">G-protein coupled receptor</keyword>
<dbReference type="GO" id="GO:0005886">
    <property type="term" value="C:plasma membrane"/>
    <property type="evidence" value="ECO:0007669"/>
    <property type="project" value="UniProtKB-SubCell"/>
</dbReference>
<dbReference type="Gene3D" id="1.20.1070.10">
    <property type="entry name" value="Rhodopsin 7-helix transmembrane proteins"/>
    <property type="match status" value="2"/>
</dbReference>
<reference evidence="14" key="1">
    <citation type="submission" date="2013-10" db="EMBL/GenBank/DDBJ databases">
        <title>Genome sequencing of Onchocerca volvulus.</title>
        <authorList>
            <person name="Cotton J."/>
            <person name="Tsai J."/>
            <person name="Stanley E."/>
            <person name="Tracey A."/>
            <person name="Holroyd N."/>
            <person name="Lustigman S."/>
            <person name="Berriman M."/>
        </authorList>
    </citation>
    <scope>NUCLEOTIDE SEQUENCE</scope>
</reference>
<comment type="subcellular location">
    <subcellularLocation>
        <location evidence="1">Cell membrane</location>
        <topology evidence="1">Multi-pass membrane protein</topology>
    </subcellularLocation>
</comment>
<dbReference type="Proteomes" id="UP000024404">
    <property type="component" value="Unassembled WGS sequence"/>
</dbReference>
<keyword evidence="8 10" id="KW-0675">Receptor</keyword>
<feature type="domain" description="G-protein coupled receptors family 1 profile" evidence="12">
    <location>
        <begin position="40"/>
        <end position="633"/>
    </location>
</feature>
<evidence type="ECO:0000256" key="5">
    <source>
        <dbReference type="ARBA" id="ARBA00023040"/>
    </source>
</evidence>
<sequence>MTICLSEICNLQASLTSMVVHVWHSGFLILVLLITMIVFGNLVVLLAVLIDRELRRLATNKFIASLAISDLLVGIVVMPLSLYATINEIHWDLGDRWCQFHLVTGVFSTTASIIHLTAISLDRYFAIMFPTEYQRHSIATSTFPYIIMIWLVSFAVSSTLFMEKSLDEDGFCWIKNPQYLVLSSLLSFFIPGAIVVYLYVKIFRKLRSHRLYIFGQLGLLKRQQNNSIGPKSDKTECLPKVTIEEVISHRGVELSQTRSIGDGNNPTWNGTLRKTFGRSPNQSNLHCTATERRCSSPAIFTETLKQDRLIASKKRVSITLDPSSMELATITVNYQPVDNQCLLLDHVTPLLCENSPENPNSTKDENLLKPLVTAKTRSDSVKLPVVSVSFNDLKTLDDAKDSGELLPAVESPMFLTLPKTVINFPSAVTPTASTTFSLKVPKWDCCTSPISTAYSNSSRSSCTSTSDSGDIPRRISMNSYDTSITEDGIDSIAEAPNSRTAATWSTLRTAVQAHNLISLTTAKDPVSDTVPAPVRRGATSRGRLRKIAIQVTRAIRRKRRESMAIRRETRATGVVAAILVAFLICWIPYFCITVYRGICSGLSIQVDKNLHVNLFMLSSWLGYAHSCFNPIIYTCLNKNFRRTIKHIICYSCHKSRKDL</sequence>
<feature type="transmembrane region" description="Helical" evidence="11">
    <location>
        <begin position="62"/>
        <end position="82"/>
    </location>
</feature>
<dbReference type="PANTHER" id="PTHR24248">
    <property type="entry name" value="ADRENERGIC RECEPTOR-RELATED G-PROTEIN COUPLED RECEPTOR"/>
    <property type="match status" value="1"/>
</dbReference>
<keyword evidence="4 11" id="KW-1133">Transmembrane helix</keyword>
<dbReference type="InterPro" id="IPR000276">
    <property type="entry name" value="GPCR_Rhodpsn"/>
</dbReference>
<feature type="transmembrane region" description="Helical" evidence="11">
    <location>
        <begin position="181"/>
        <end position="200"/>
    </location>
</feature>
<feature type="transmembrane region" description="Helical" evidence="11">
    <location>
        <begin position="142"/>
        <end position="161"/>
    </location>
</feature>
<dbReference type="PROSITE" id="PS00237">
    <property type="entry name" value="G_PROTEIN_RECEP_F1_1"/>
    <property type="match status" value="1"/>
</dbReference>
<dbReference type="OMA" id="MYSKDHA"/>
<feature type="transmembrane region" description="Helical" evidence="11">
    <location>
        <begin position="27"/>
        <end position="50"/>
    </location>
</feature>
<dbReference type="PROSITE" id="PS50262">
    <property type="entry name" value="G_PROTEIN_RECEP_F1_2"/>
    <property type="match status" value="1"/>
</dbReference>
<evidence type="ECO:0000256" key="6">
    <source>
        <dbReference type="ARBA" id="ARBA00023136"/>
    </source>
</evidence>
<dbReference type="GO" id="GO:0004930">
    <property type="term" value="F:G protein-coupled receptor activity"/>
    <property type="evidence" value="ECO:0007669"/>
    <property type="project" value="UniProtKB-KW"/>
</dbReference>
<evidence type="ECO:0000256" key="10">
    <source>
        <dbReference type="RuleBase" id="RU000688"/>
    </source>
</evidence>
<evidence type="ECO:0000313" key="14">
    <source>
        <dbReference type="Proteomes" id="UP000024404"/>
    </source>
</evidence>
<evidence type="ECO:0000256" key="2">
    <source>
        <dbReference type="ARBA" id="ARBA00022475"/>
    </source>
</evidence>
<keyword evidence="2" id="KW-1003">Cell membrane</keyword>
<keyword evidence="7" id="KW-1015">Disulfide bond</keyword>
<dbReference type="InterPro" id="IPR017452">
    <property type="entry name" value="GPCR_Rhodpsn_7TM"/>
</dbReference>
<evidence type="ECO:0000256" key="1">
    <source>
        <dbReference type="ARBA" id="ARBA00004651"/>
    </source>
</evidence>
<accession>A0A8R1TWW8</accession>
<evidence type="ECO:0000256" key="7">
    <source>
        <dbReference type="ARBA" id="ARBA00023157"/>
    </source>
</evidence>
<feature type="transmembrane region" description="Helical" evidence="11">
    <location>
        <begin position="615"/>
        <end position="636"/>
    </location>
</feature>